<keyword evidence="2" id="KW-1185">Reference proteome</keyword>
<name>A0ACB8DDD1_DERSI</name>
<protein>
    <submittedName>
        <fullName evidence="1">Uncharacterized protein</fullName>
    </submittedName>
</protein>
<dbReference type="Proteomes" id="UP000821865">
    <property type="component" value="Chromosome 2"/>
</dbReference>
<reference evidence="1" key="1">
    <citation type="submission" date="2020-05" db="EMBL/GenBank/DDBJ databases">
        <title>Large-scale comparative analyses of tick genomes elucidate their genetic diversity and vector capacities.</title>
        <authorList>
            <person name="Jia N."/>
            <person name="Wang J."/>
            <person name="Shi W."/>
            <person name="Du L."/>
            <person name="Sun Y."/>
            <person name="Zhan W."/>
            <person name="Jiang J."/>
            <person name="Wang Q."/>
            <person name="Zhang B."/>
            <person name="Ji P."/>
            <person name="Sakyi L.B."/>
            <person name="Cui X."/>
            <person name="Yuan T."/>
            <person name="Jiang B."/>
            <person name="Yang W."/>
            <person name="Lam T.T.-Y."/>
            <person name="Chang Q."/>
            <person name="Ding S."/>
            <person name="Wang X."/>
            <person name="Zhu J."/>
            <person name="Ruan X."/>
            <person name="Zhao L."/>
            <person name="Wei J."/>
            <person name="Que T."/>
            <person name="Du C."/>
            <person name="Cheng J."/>
            <person name="Dai P."/>
            <person name="Han X."/>
            <person name="Huang E."/>
            <person name="Gao Y."/>
            <person name="Liu J."/>
            <person name="Shao H."/>
            <person name="Ye R."/>
            <person name="Li L."/>
            <person name="Wei W."/>
            <person name="Wang X."/>
            <person name="Wang C."/>
            <person name="Yang T."/>
            <person name="Huo Q."/>
            <person name="Li W."/>
            <person name="Guo W."/>
            <person name="Chen H."/>
            <person name="Zhou L."/>
            <person name="Ni X."/>
            <person name="Tian J."/>
            <person name="Zhou Y."/>
            <person name="Sheng Y."/>
            <person name="Liu T."/>
            <person name="Pan Y."/>
            <person name="Xia L."/>
            <person name="Li J."/>
            <person name="Zhao F."/>
            <person name="Cao W."/>
        </authorList>
    </citation>
    <scope>NUCLEOTIDE SEQUENCE</scope>
    <source>
        <strain evidence="1">Dsil-2018</strain>
    </source>
</reference>
<dbReference type="EMBL" id="CM023471">
    <property type="protein sequence ID" value="KAH7966023.1"/>
    <property type="molecule type" value="Genomic_DNA"/>
</dbReference>
<accession>A0ACB8DDD1</accession>
<evidence type="ECO:0000313" key="2">
    <source>
        <dbReference type="Proteomes" id="UP000821865"/>
    </source>
</evidence>
<gene>
    <name evidence="1" type="ORF">HPB49_013071</name>
</gene>
<proteinExistence type="predicted"/>
<organism evidence="1 2">
    <name type="scientific">Dermacentor silvarum</name>
    <name type="common">Tick</name>
    <dbReference type="NCBI Taxonomy" id="543639"/>
    <lineage>
        <taxon>Eukaryota</taxon>
        <taxon>Metazoa</taxon>
        <taxon>Ecdysozoa</taxon>
        <taxon>Arthropoda</taxon>
        <taxon>Chelicerata</taxon>
        <taxon>Arachnida</taxon>
        <taxon>Acari</taxon>
        <taxon>Parasitiformes</taxon>
        <taxon>Ixodida</taxon>
        <taxon>Ixodoidea</taxon>
        <taxon>Ixodidae</taxon>
        <taxon>Rhipicephalinae</taxon>
        <taxon>Dermacentor</taxon>
    </lineage>
</organism>
<comment type="caution">
    <text evidence="1">The sequence shown here is derived from an EMBL/GenBank/DDBJ whole genome shotgun (WGS) entry which is preliminary data.</text>
</comment>
<evidence type="ECO:0000313" key="1">
    <source>
        <dbReference type="EMBL" id="KAH7966023.1"/>
    </source>
</evidence>
<sequence length="180" mass="19983">MAISSASGSSKQFNVRSKEVLKMRWLALLIIVACAMCNGATALSLADSQSCARFFVCVHGRALLVQCPGPLLFNDRIGVCDWPRNARCAGDRPIAAEAAGGVAMDRWGKVTCVASEGFYASPRDCAEFFRCHRGSAHRFVCARGLVFNDVYKTCDWPRNVRRHGTGRGRRTCRFSKHWQY</sequence>